<dbReference type="PANTHER" id="PTHR15835">
    <property type="entry name" value="NUCLEAR-INTERACTING PARTNER OF ALK"/>
    <property type="match status" value="1"/>
</dbReference>
<gene>
    <name evidence="9" type="ORF">C8J55DRAFT_554797</name>
</gene>
<evidence type="ECO:0000256" key="6">
    <source>
        <dbReference type="SAM" id="MobiDB-lite"/>
    </source>
</evidence>
<dbReference type="InterPro" id="IPR012935">
    <property type="entry name" value="NuBaID_N"/>
</dbReference>
<feature type="compositionally biased region" description="Low complexity" evidence="6">
    <location>
        <begin position="382"/>
        <end position="398"/>
    </location>
</feature>
<evidence type="ECO:0000256" key="1">
    <source>
        <dbReference type="ARBA" id="ARBA00004123"/>
    </source>
</evidence>
<feature type="region of interest" description="Disordered" evidence="6">
    <location>
        <begin position="448"/>
        <end position="467"/>
    </location>
</feature>
<proteinExistence type="predicted"/>
<protein>
    <submittedName>
        <fullName evidence="9">C3HC zinc finger-like-domain-containing protein</fullName>
    </submittedName>
</protein>
<sequence length="591" mass="64402">MNFETDSESIPAIRATKRKLDDAFQSLDAAVGPKELSTEAHPRTKPFNARSIYSTLAKYGIKPRNVDSSKSSEDTKFASLSKSTPNLSAILSRAAARTRKAFPTKPGECSSATPLSPLADYRPSSIPSFLGRLETFKLATYANKPATLDAVAASKCGWINDGKDRLVCGLCNASWVVAGKEGLSREAANALVDKQRASLVQNHKIGCPWRTRQCDDSIYRIPLQSPASTVQNIKINAATLDTVLQDVEIKHPLTASQVSSLQSAISSFDPSLDVSLEKSANHSSSSEISQTAIITSLFGWTLAPERPRSTSTSRSNSRIPSASRTPSLSRSSSVVPAGSPDKPRPLLHTAVSQAMARDTSLVHCVLCQRRVGLWAFAPPKQTPATSSEASEASSPQQPKRNNSVLIKRQFDLLKEHRSYCPYVVRSTVVPTLPSSASVVSVSTPRTSNLHIRSSSSTSQLNGTSGARVGSNATEGWRAILAVVMRYRMAQRHQLSRIEGLMTGDDAEGQRSSQDSIGVDDGVDMMVQGKRFIEICEGFTWLIRDFSGLLVDHYCIVDNFSTVFGIWIIYRRAATLSEMRLARTAHNEYLYE</sequence>
<keyword evidence="5" id="KW-0539">Nucleus</keyword>
<dbReference type="EMBL" id="JANVFS010000002">
    <property type="protein sequence ID" value="KAJ4495152.1"/>
    <property type="molecule type" value="Genomic_DNA"/>
</dbReference>
<dbReference type="GO" id="GO:0005634">
    <property type="term" value="C:nucleus"/>
    <property type="evidence" value="ECO:0007669"/>
    <property type="project" value="UniProtKB-SubCell"/>
</dbReference>
<evidence type="ECO:0000256" key="4">
    <source>
        <dbReference type="ARBA" id="ARBA00022833"/>
    </source>
</evidence>
<organism evidence="9 10">
    <name type="scientific">Lentinula lateritia</name>
    <dbReference type="NCBI Taxonomy" id="40482"/>
    <lineage>
        <taxon>Eukaryota</taxon>
        <taxon>Fungi</taxon>
        <taxon>Dikarya</taxon>
        <taxon>Basidiomycota</taxon>
        <taxon>Agaricomycotina</taxon>
        <taxon>Agaricomycetes</taxon>
        <taxon>Agaricomycetidae</taxon>
        <taxon>Agaricales</taxon>
        <taxon>Marasmiineae</taxon>
        <taxon>Omphalotaceae</taxon>
        <taxon>Lentinula</taxon>
    </lineage>
</organism>
<dbReference type="AlphaFoldDB" id="A0A9W9B0Q1"/>
<evidence type="ECO:0000259" key="8">
    <source>
        <dbReference type="Pfam" id="PF08600"/>
    </source>
</evidence>
<dbReference type="InterPro" id="IPR013909">
    <property type="entry name" value="NuBaID_C"/>
</dbReference>
<feature type="compositionally biased region" description="Low complexity" evidence="6">
    <location>
        <begin position="448"/>
        <end position="458"/>
    </location>
</feature>
<dbReference type="PANTHER" id="PTHR15835:SF6">
    <property type="entry name" value="ZINC FINGER C3HC-TYPE PROTEIN 1"/>
    <property type="match status" value="1"/>
</dbReference>
<keyword evidence="2" id="KW-0479">Metal-binding</keyword>
<evidence type="ECO:0000313" key="10">
    <source>
        <dbReference type="Proteomes" id="UP001150238"/>
    </source>
</evidence>
<feature type="domain" description="NuBaID C-terminal" evidence="8">
    <location>
        <begin position="357"/>
        <end position="424"/>
    </location>
</feature>
<dbReference type="Pfam" id="PF08600">
    <property type="entry name" value="NuBaID_C"/>
    <property type="match status" value="1"/>
</dbReference>
<feature type="region of interest" description="Disordered" evidence="6">
    <location>
        <begin position="380"/>
        <end position="403"/>
    </location>
</feature>
<evidence type="ECO:0000256" key="5">
    <source>
        <dbReference type="ARBA" id="ARBA00023242"/>
    </source>
</evidence>
<dbReference type="Proteomes" id="UP001150238">
    <property type="component" value="Unassembled WGS sequence"/>
</dbReference>
<dbReference type="GO" id="GO:0008270">
    <property type="term" value="F:zinc ion binding"/>
    <property type="evidence" value="ECO:0007669"/>
    <property type="project" value="UniProtKB-KW"/>
</dbReference>
<evidence type="ECO:0000259" key="7">
    <source>
        <dbReference type="Pfam" id="PF07967"/>
    </source>
</evidence>
<evidence type="ECO:0000256" key="3">
    <source>
        <dbReference type="ARBA" id="ARBA00022771"/>
    </source>
</evidence>
<keyword evidence="3" id="KW-0863">Zinc-finger</keyword>
<accession>A0A9W9B0Q1</accession>
<feature type="region of interest" description="Disordered" evidence="6">
    <location>
        <begin position="305"/>
        <end position="345"/>
    </location>
</feature>
<dbReference type="Pfam" id="PF07967">
    <property type="entry name" value="zf-C3HC"/>
    <property type="match status" value="1"/>
</dbReference>
<comment type="caution">
    <text evidence="9">The sequence shown here is derived from an EMBL/GenBank/DDBJ whole genome shotgun (WGS) entry which is preliminary data.</text>
</comment>
<feature type="domain" description="C3HC-type" evidence="7">
    <location>
        <begin position="125"/>
        <end position="236"/>
    </location>
</feature>
<keyword evidence="4" id="KW-0862">Zinc</keyword>
<evidence type="ECO:0000313" key="9">
    <source>
        <dbReference type="EMBL" id="KAJ4495152.1"/>
    </source>
</evidence>
<reference evidence="9" key="1">
    <citation type="submission" date="2022-08" db="EMBL/GenBank/DDBJ databases">
        <authorList>
            <consortium name="DOE Joint Genome Institute"/>
            <person name="Min B."/>
            <person name="Riley R."/>
            <person name="Sierra-Patev S."/>
            <person name="Naranjo-Ortiz M."/>
            <person name="Looney B."/>
            <person name="Konkel Z."/>
            <person name="Slot J.C."/>
            <person name="Sakamoto Y."/>
            <person name="Steenwyk J.L."/>
            <person name="Rokas A."/>
            <person name="Carro J."/>
            <person name="Camarero S."/>
            <person name="Ferreira P."/>
            <person name="Molpeceres G."/>
            <person name="Ruiz-Duenas F.J."/>
            <person name="Serrano A."/>
            <person name="Henrissat B."/>
            <person name="Drula E."/>
            <person name="Hughes K.W."/>
            <person name="Mata J.L."/>
            <person name="Ishikawa N.K."/>
            <person name="Vargas-Isla R."/>
            <person name="Ushijima S."/>
            <person name="Smith C.A."/>
            <person name="Ahrendt S."/>
            <person name="Andreopoulos W."/>
            <person name="He G."/>
            <person name="Labutti K."/>
            <person name="Lipzen A."/>
            <person name="Ng V."/>
            <person name="Sandor L."/>
            <person name="Barry K."/>
            <person name="Martinez A.T."/>
            <person name="Xiao Y."/>
            <person name="Gibbons J.G."/>
            <person name="Terashima K."/>
            <person name="Hibbett D.S."/>
            <person name="Grigoriev I.V."/>
        </authorList>
    </citation>
    <scope>NUCLEOTIDE SEQUENCE</scope>
    <source>
        <strain evidence="9">Sp2 HRB7682 ss15</strain>
    </source>
</reference>
<feature type="compositionally biased region" description="Low complexity" evidence="6">
    <location>
        <begin position="309"/>
        <end position="340"/>
    </location>
</feature>
<evidence type="ECO:0000256" key="2">
    <source>
        <dbReference type="ARBA" id="ARBA00022723"/>
    </source>
</evidence>
<reference evidence="9" key="2">
    <citation type="journal article" date="2023" name="Proc. Natl. Acad. Sci. U.S.A.">
        <title>A global phylogenomic analysis of the shiitake genus Lentinula.</title>
        <authorList>
            <person name="Sierra-Patev S."/>
            <person name="Min B."/>
            <person name="Naranjo-Ortiz M."/>
            <person name="Looney B."/>
            <person name="Konkel Z."/>
            <person name="Slot J.C."/>
            <person name="Sakamoto Y."/>
            <person name="Steenwyk J.L."/>
            <person name="Rokas A."/>
            <person name="Carro J."/>
            <person name="Camarero S."/>
            <person name="Ferreira P."/>
            <person name="Molpeceres G."/>
            <person name="Ruiz-Duenas F.J."/>
            <person name="Serrano A."/>
            <person name="Henrissat B."/>
            <person name="Drula E."/>
            <person name="Hughes K.W."/>
            <person name="Mata J.L."/>
            <person name="Ishikawa N.K."/>
            <person name="Vargas-Isla R."/>
            <person name="Ushijima S."/>
            <person name="Smith C.A."/>
            <person name="Donoghue J."/>
            <person name="Ahrendt S."/>
            <person name="Andreopoulos W."/>
            <person name="He G."/>
            <person name="LaButti K."/>
            <person name="Lipzen A."/>
            <person name="Ng V."/>
            <person name="Riley R."/>
            <person name="Sandor L."/>
            <person name="Barry K."/>
            <person name="Martinez A.T."/>
            <person name="Xiao Y."/>
            <person name="Gibbons J.G."/>
            <person name="Terashima K."/>
            <person name="Grigoriev I.V."/>
            <person name="Hibbett D."/>
        </authorList>
    </citation>
    <scope>NUCLEOTIDE SEQUENCE</scope>
    <source>
        <strain evidence="9">Sp2 HRB7682 ss15</strain>
    </source>
</reference>
<name>A0A9W9B0Q1_9AGAR</name>
<comment type="subcellular location">
    <subcellularLocation>
        <location evidence="1">Nucleus</location>
    </subcellularLocation>
</comment>